<protein>
    <submittedName>
        <fullName evidence="2">VOC family protein</fullName>
    </submittedName>
</protein>
<dbReference type="PANTHER" id="PTHR36503">
    <property type="entry name" value="BLR2520 PROTEIN"/>
    <property type="match status" value="1"/>
</dbReference>
<evidence type="ECO:0000259" key="1">
    <source>
        <dbReference type="PROSITE" id="PS51819"/>
    </source>
</evidence>
<dbReference type="Gene3D" id="3.10.180.10">
    <property type="entry name" value="2,3-Dihydroxybiphenyl 1,2-Dioxygenase, domain 1"/>
    <property type="match status" value="1"/>
</dbReference>
<name>A0A940P975_9ENTE</name>
<dbReference type="Pfam" id="PF00903">
    <property type="entry name" value="Glyoxalase"/>
    <property type="match status" value="1"/>
</dbReference>
<proteinExistence type="predicted"/>
<keyword evidence="3" id="KW-1185">Reference proteome</keyword>
<sequence>MKLDMVGIIVSEMSKAITFYETLGFTVVGDPNQAYVELSNQGVRISLNTQEMIEGIYGFPPASQGERIELAFLCDGPADVNQVVAKMKEAGYEVFKEPWDAFWGQRYAIIKDLDGNLLSLFADLEAK</sequence>
<comment type="caution">
    <text evidence="2">The sequence shown here is derived from an EMBL/GenBank/DDBJ whole genome shotgun (WGS) entry which is preliminary data.</text>
</comment>
<organism evidence="2 3">
    <name type="scientific">Vagococcus allomyrinae</name>
    <dbReference type="NCBI Taxonomy" id="2794353"/>
    <lineage>
        <taxon>Bacteria</taxon>
        <taxon>Bacillati</taxon>
        <taxon>Bacillota</taxon>
        <taxon>Bacilli</taxon>
        <taxon>Lactobacillales</taxon>
        <taxon>Enterococcaceae</taxon>
        <taxon>Vagococcus</taxon>
    </lineage>
</organism>
<dbReference type="InterPro" id="IPR029068">
    <property type="entry name" value="Glyas_Bleomycin-R_OHBP_Dase"/>
</dbReference>
<feature type="domain" description="VOC" evidence="1">
    <location>
        <begin position="2"/>
        <end position="123"/>
    </location>
</feature>
<dbReference type="InterPro" id="IPR004360">
    <property type="entry name" value="Glyas_Fos-R_dOase_dom"/>
</dbReference>
<accession>A0A940P975</accession>
<dbReference type="AlphaFoldDB" id="A0A940P975"/>
<dbReference type="SUPFAM" id="SSF54593">
    <property type="entry name" value="Glyoxalase/Bleomycin resistance protein/Dihydroxybiphenyl dioxygenase"/>
    <property type="match status" value="1"/>
</dbReference>
<dbReference type="RefSeq" id="WP_209524712.1">
    <property type="nucleotide sequence ID" value="NZ_JAEEGA010000001.1"/>
</dbReference>
<dbReference type="InterPro" id="IPR037523">
    <property type="entry name" value="VOC_core"/>
</dbReference>
<dbReference type="PANTHER" id="PTHR36503:SF3">
    <property type="entry name" value="BLR0126 PROTEIN"/>
    <property type="match status" value="1"/>
</dbReference>
<dbReference type="Proteomes" id="UP000674938">
    <property type="component" value="Unassembled WGS sequence"/>
</dbReference>
<evidence type="ECO:0000313" key="3">
    <source>
        <dbReference type="Proteomes" id="UP000674938"/>
    </source>
</evidence>
<reference evidence="2" key="1">
    <citation type="submission" date="2020-12" db="EMBL/GenBank/DDBJ databases">
        <title>Vagococcus allomyrinae sp. nov. and Enterococcus lavae sp. nov., isolated from the larvae of Allomyrina dichotoma.</title>
        <authorList>
            <person name="Lee S.D."/>
        </authorList>
    </citation>
    <scope>NUCLEOTIDE SEQUENCE</scope>
    <source>
        <strain evidence="2">BWB3-3</strain>
    </source>
</reference>
<gene>
    <name evidence="2" type="ORF">I6N95_02275</name>
</gene>
<dbReference type="PROSITE" id="PS51819">
    <property type="entry name" value="VOC"/>
    <property type="match status" value="1"/>
</dbReference>
<evidence type="ECO:0000313" key="2">
    <source>
        <dbReference type="EMBL" id="MBP1039828.1"/>
    </source>
</evidence>
<dbReference type="EMBL" id="JAEEGA010000001">
    <property type="protein sequence ID" value="MBP1039828.1"/>
    <property type="molecule type" value="Genomic_DNA"/>
</dbReference>